<dbReference type="Proteomes" id="UP001234495">
    <property type="component" value="Unassembled WGS sequence"/>
</dbReference>
<keyword evidence="2" id="KW-1185">Reference proteome</keyword>
<evidence type="ECO:0000313" key="2">
    <source>
        <dbReference type="Proteomes" id="UP001234495"/>
    </source>
</evidence>
<comment type="caution">
    <text evidence="1">The sequence shown here is derived from an EMBL/GenBank/DDBJ whole genome shotgun (WGS) entry which is preliminary data.</text>
</comment>
<gene>
    <name evidence="1" type="ORF">J2S19_002450</name>
</gene>
<organism evidence="1 2">
    <name type="scientific">Metabacillus malikii</name>
    <dbReference type="NCBI Taxonomy" id="1504265"/>
    <lineage>
        <taxon>Bacteria</taxon>
        <taxon>Bacillati</taxon>
        <taxon>Bacillota</taxon>
        <taxon>Bacilli</taxon>
        <taxon>Bacillales</taxon>
        <taxon>Bacillaceae</taxon>
        <taxon>Metabacillus</taxon>
    </lineage>
</organism>
<protein>
    <submittedName>
        <fullName evidence="1">Uncharacterized protein</fullName>
    </submittedName>
</protein>
<reference evidence="1 2" key="1">
    <citation type="submission" date="2023-07" db="EMBL/GenBank/DDBJ databases">
        <title>Genomic Encyclopedia of Type Strains, Phase IV (KMG-IV): sequencing the most valuable type-strain genomes for metagenomic binning, comparative biology and taxonomic classification.</title>
        <authorList>
            <person name="Goeker M."/>
        </authorList>
    </citation>
    <scope>NUCLEOTIDE SEQUENCE [LARGE SCALE GENOMIC DNA]</scope>
    <source>
        <strain evidence="1 2">DSM 29005</strain>
    </source>
</reference>
<accession>A0ABT9ZFY7</accession>
<proteinExistence type="predicted"/>
<dbReference type="EMBL" id="JAUSUD010000010">
    <property type="protein sequence ID" value="MDQ0231188.1"/>
    <property type="molecule type" value="Genomic_DNA"/>
</dbReference>
<name>A0ABT9ZFY7_9BACI</name>
<sequence length="32" mass="3675">MKNILNYQAKRNVLHKPDEAHFELSSEGKCSS</sequence>
<evidence type="ECO:0000313" key="1">
    <source>
        <dbReference type="EMBL" id="MDQ0231188.1"/>
    </source>
</evidence>